<evidence type="ECO:0000259" key="2">
    <source>
        <dbReference type="PROSITE" id="PS51208"/>
    </source>
</evidence>
<dbReference type="EMBL" id="BBPI01000003">
    <property type="protein sequence ID" value="GAL99455.1"/>
    <property type="molecule type" value="Genomic_DNA"/>
</dbReference>
<dbReference type="InterPro" id="IPR036709">
    <property type="entry name" value="Autotransporte_beta_dom_sf"/>
</dbReference>
<dbReference type="Proteomes" id="UP000032305">
    <property type="component" value="Unassembled WGS sequence"/>
</dbReference>
<name>A0A0A1W2W3_9SPHN</name>
<reference evidence="3 4" key="1">
    <citation type="submission" date="2014-11" db="EMBL/GenBank/DDBJ databases">
        <title>Whole genome shotgun sequence of Sphingomonas parapaucimobilis NBRC 15100.</title>
        <authorList>
            <person name="Katano-Makiyama Y."/>
            <person name="Hosoyama A."/>
            <person name="Hashimoto M."/>
            <person name="Hosoyama Y."/>
            <person name="Noguchi M."/>
            <person name="Numata M."/>
            <person name="Tsuchikane K."/>
            <person name="Hirakata S."/>
            <person name="Uohara A."/>
            <person name="Shimodaira J."/>
            <person name="Ohji S."/>
            <person name="Ichikawa N."/>
            <person name="Kimura A."/>
            <person name="Yamazoe A."/>
            <person name="Fujita N."/>
        </authorList>
    </citation>
    <scope>NUCLEOTIDE SEQUENCE [LARGE SCALE GENOMIC DNA]</scope>
    <source>
        <strain evidence="3 4">NBRC 15100</strain>
    </source>
</reference>
<sequence>MHRLLFASTATLALAAGTAASAQTVIDSKRTTPVRSATVNNGAAADVSIVAAGSVVTTGSGTAVTLDSNNKLSNAGTIQTTGANDAVGIGAAAGVKGEITNTGKIIIDENYVPVDIDKDGDLDGPFAQGARRTGIRTAGAFVGNITNGGEITIKGNDSAAIYLNGPLTGNLVQSGKINILGDRSVGMRTGAVSGNVTIGGSIVAIGEGAVGARIDGDIGGALNIEGGIGSTGYRYTTPPADVSKLDPDDLLQGGSALVVGGNVAGGITLGNATGKAADLVTNGAAPTMQIGSATRAVVIGATGGTTPAPGLVVNGRITSAGVYSGVRSTALAIGGLGGNVQIAQGVAIGGTVQATANGAEATAIRFAAGASTPELRNGGTISATGGGTPGVLTTAVLIEAGASVPTIRNTGSIRAASASANATAILDRTGGLTLVENAGTIAGAGADSSRSVAIDLSANTSGAVVRQIAPAAGAAAPSITGAIRFGSGDDRLQIGAGSVSGDVSFGTGTNRLEMSGTGTYAGTATFGAGADTLTIGDTARFNGVADFAGQGQDLLAITGKGVFAGRVANASHVAVTVANGGGTFAANGVTNIASLSLGNQSILSVALDKANPTANLIQVGGATTIGANSQLALRVSGGTDVTGRYVVLRSGTLTGANNLTLAPSAMPFLYKGAIVAAQPNEIAVEVSRKAKTELGLNNAGVSAFDAIDAAIGRDAKLSDAIRGIYDGAAFRGAVEQMLPNYTGSVFEGVTLASRAAAAQLREPAGEFSEEGKWGYWLTPLGWDASKRTRSTRSYDVRGWGISGGIERKTDAGNFGASLSYMNGRDNEGTAVNRVNHSQYELAGFWRARWGALAAQARGSAAFLSFDSQRQFDGVVGTEAVQRRATADWKGMLYSGSGSVSWEHWVGQFNVRPILAVDYYRLNEDAYRETGGGTGYDLTVRKRTSDELALTASVAAGINFGGNDRYSQWSRLEVEGGRRERIAGTLGRTVASFGDGTPFILDPEARSGGWVGRVRAITGTSEIRLSGEVNAEQRLGNVALSARAALQFAF</sequence>
<feature type="signal peptide" evidence="1">
    <location>
        <begin position="1"/>
        <end position="22"/>
    </location>
</feature>
<protein>
    <recommendedName>
        <fullName evidence="2">Autotransporter domain-containing protein</fullName>
    </recommendedName>
</protein>
<dbReference type="AlphaFoldDB" id="A0A0A1W2W3"/>
<keyword evidence="1" id="KW-0732">Signal</keyword>
<evidence type="ECO:0000313" key="4">
    <source>
        <dbReference type="Proteomes" id="UP000032305"/>
    </source>
</evidence>
<comment type="caution">
    <text evidence="3">The sequence shown here is derived from an EMBL/GenBank/DDBJ whole genome shotgun (WGS) entry which is preliminary data.</text>
</comment>
<evidence type="ECO:0000256" key="1">
    <source>
        <dbReference type="SAM" id="SignalP"/>
    </source>
</evidence>
<dbReference type="InterPro" id="IPR005546">
    <property type="entry name" value="Autotransporte_beta"/>
</dbReference>
<feature type="domain" description="Autotransporter" evidence="2">
    <location>
        <begin position="768"/>
        <end position="1049"/>
    </location>
</feature>
<feature type="chain" id="PRO_5001981768" description="Autotransporter domain-containing protein" evidence="1">
    <location>
        <begin position="23"/>
        <end position="1049"/>
    </location>
</feature>
<dbReference type="Gene3D" id="2.160.20.160">
    <property type="match status" value="1"/>
</dbReference>
<proteinExistence type="predicted"/>
<dbReference type="OrthoDB" id="7613961at2"/>
<evidence type="ECO:0000313" key="3">
    <source>
        <dbReference type="EMBL" id="GAL99455.1"/>
    </source>
</evidence>
<dbReference type="eggNOG" id="COG4625">
    <property type="taxonomic scope" value="Bacteria"/>
</dbReference>
<accession>A0A0A1W2W3</accession>
<dbReference type="RefSeq" id="WP_042482679.1">
    <property type="nucleotide sequence ID" value="NZ_BBPI01000003.1"/>
</dbReference>
<gene>
    <name evidence="3" type="ORF">SP5_003_00100</name>
</gene>
<dbReference type="PROSITE" id="PS51208">
    <property type="entry name" value="AUTOTRANSPORTER"/>
    <property type="match status" value="1"/>
</dbReference>
<keyword evidence="4" id="KW-1185">Reference proteome</keyword>
<organism evidence="3 4">
    <name type="scientific">Sphingomonas parapaucimobilis NBRC 15100</name>
    <dbReference type="NCBI Taxonomy" id="1219049"/>
    <lineage>
        <taxon>Bacteria</taxon>
        <taxon>Pseudomonadati</taxon>
        <taxon>Pseudomonadota</taxon>
        <taxon>Alphaproteobacteria</taxon>
        <taxon>Sphingomonadales</taxon>
        <taxon>Sphingomonadaceae</taxon>
        <taxon>Sphingomonas</taxon>
    </lineage>
</organism>
<dbReference type="SMART" id="SM00869">
    <property type="entry name" value="Autotransporter"/>
    <property type="match status" value="1"/>
</dbReference>
<dbReference type="SUPFAM" id="SSF103515">
    <property type="entry name" value="Autotransporter"/>
    <property type="match status" value="1"/>
</dbReference>
<dbReference type="Gene3D" id="2.40.128.130">
    <property type="entry name" value="Autotransporter beta-domain"/>
    <property type="match status" value="1"/>
</dbReference>